<evidence type="ECO:0000256" key="3">
    <source>
        <dbReference type="PROSITE-ProRule" id="PRU00339"/>
    </source>
</evidence>
<dbReference type="Pfam" id="PF13174">
    <property type="entry name" value="TPR_6"/>
    <property type="match status" value="1"/>
</dbReference>
<gene>
    <name evidence="4" type="ORF">BT1A1_2923</name>
</gene>
<dbReference type="InterPro" id="IPR011990">
    <property type="entry name" value="TPR-like_helical_dom_sf"/>
</dbReference>
<dbReference type="PANTHER" id="PTHR45586:SF1">
    <property type="entry name" value="LIPOPOLYSACCHARIDE ASSEMBLY PROTEIN B"/>
    <property type="match status" value="1"/>
</dbReference>
<dbReference type="InterPro" id="IPR051012">
    <property type="entry name" value="CellSynth/LPSAsmb/PSIAsmb"/>
</dbReference>
<dbReference type="Gene3D" id="1.25.40.10">
    <property type="entry name" value="Tetratricopeptide repeat domain"/>
    <property type="match status" value="2"/>
</dbReference>
<evidence type="ECO:0000256" key="1">
    <source>
        <dbReference type="ARBA" id="ARBA00022737"/>
    </source>
</evidence>
<dbReference type="RefSeq" id="WP_051989157.1">
    <property type="nucleotide sequence ID" value="NZ_CCRF01000083.1"/>
</dbReference>
<keyword evidence="5" id="KW-1185">Reference proteome</keyword>
<organism evidence="4 5">
    <name type="scientific">Caldibacillus thermoamylovorans</name>
    <dbReference type="NCBI Taxonomy" id="35841"/>
    <lineage>
        <taxon>Bacteria</taxon>
        <taxon>Bacillati</taxon>
        <taxon>Bacillota</taxon>
        <taxon>Bacilli</taxon>
        <taxon>Bacillales</taxon>
        <taxon>Bacillaceae</taxon>
        <taxon>Caldibacillus</taxon>
    </lineage>
</organism>
<dbReference type="Proteomes" id="UP000040576">
    <property type="component" value="Unassembled WGS sequence"/>
</dbReference>
<evidence type="ECO:0000256" key="2">
    <source>
        <dbReference type="ARBA" id="ARBA00022803"/>
    </source>
</evidence>
<dbReference type="EMBL" id="CCRF01000083">
    <property type="protein sequence ID" value="CEE02712.1"/>
    <property type="molecule type" value="Genomic_DNA"/>
</dbReference>
<evidence type="ECO:0000313" key="5">
    <source>
        <dbReference type="Proteomes" id="UP000040576"/>
    </source>
</evidence>
<feature type="repeat" description="TPR" evidence="3">
    <location>
        <begin position="193"/>
        <end position="226"/>
    </location>
</feature>
<accession>A0A090IYA5</accession>
<proteinExistence type="predicted"/>
<dbReference type="AlphaFoldDB" id="A0A090IYA5"/>
<keyword evidence="2 3" id="KW-0802">TPR repeat</keyword>
<dbReference type="Pfam" id="PF14559">
    <property type="entry name" value="TPR_19"/>
    <property type="match status" value="1"/>
</dbReference>
<dbReference type="PANTHER" id="PTHR45586">
    <property type="entry name" value="TPR REPEAT-CONTAINING PROTEIN PA4667"/>
    <property type="match status" value="1"/>
</dbReference>
<keyword evidence="1" id="KW-0677">Repeat</keyword>
<name>A0A090IYA5_9BACI</name>
<sequence>MSKNVSNNHIDGNILMFNPSGEFFFSKGIAAFERNDLVKAKKYLARAWKFEPTEPIIACQLAIVLTEMGEYDSSNKILLKVLSEIDPYMVECHYFLANNYAYIGNYMEAKKHVKQYLKSAPNGEYTSDAQELLEIISLEADEIKTTCLTENHMEYEDELIEKQEHSRKLMEDGDFDGAVPLLEQMIREYPNFWPAYNNLALAYFYQGKSKESVEILQQVLEENPGNLHALCNLSVLDFYKGKNVKPLLDILKKVYPISVDHRYKLGVTLLILEQYELGYHWLKKILHDGNEVEGIFFYWFAYAAYKMGKMNLAEKAWKKLLLEHPEKDGQEPWKHEEIPMFTK</sequence>
<dbReference type="SUPFAM" id="SSF48452">
    <property type="entry name" value="TPR-like"/>
    <property type="match status" value="2"/>
</dbReference>
<dbReference type="PROSITE" id="PS50005">
    <property type="entry name" value="TPR"/>
    <property type="match status" value="1"/>
</dbReference>
<reference evidence="4 5" key="1">
    <citation type="submission" date="2014-07" db="EMBL/GenBank/DDBJ databases">
        <authorList>
            <person name="Wibberg Daniel"/>
        </authorList>
    </citation>
    <scope>NUCLEOTIDE SEQUENCE [LARGE SCALE GENOMIC DNA]</scope>
</reference>
<dbReference type="SMART" id="SM00028">
    <property type="entry name" value="TPR"/>
    <property type="match status" value="4"/>
</dbReference>
<evidence type="ECO:0000313" key="4">
    <source>
        <dbReference type="EMBL" id="CEE02712.1"/>
    </source>
</evidence>
<dbReference type="InterPro" id="IPR019734">
    <property type="entry name" value="TPR_rpt"/>
</dbReference>
<protein>
    <submittedName>
        <fullName evidence="4">Uncharacterized protein</fullName>
    </submittedName>
</protein>